<organism evidence="1">
    <name type="scientific">Arundo donax</name>
    <name type="common">Giant reed</name>
    <name type="synonym">Donax arundinaceus</name>
    <dbReference type="NCBI Taxonomy" id="35708"/>
    <lineage>
        <taxon>Eukaryota</taxon>
        <taxon>Viridiplantae</taxon>
        <taxon>Streptophyta</taxon>
        <taxon>Embryophyta</taxon>
        <taxon>Tracheophyta</taxon>
        <taxon>Spermatophyta</taxon>
        <taxon>Magnoliopsida</taxon>
        <taxon>Liliopsida</taxon>
        <taxon>Poales</taxon>
        <taxon>Poaceae</taxon>
        <taxon>PACMAD clade</taxon>
        <taxon>Arundinoideae</taxon>
        <taxon>Arundineae</taxon>
        <taxon>Arundo</taxon>
    </lineage>
</organism>
<protein>
    <submittedName>
        <fullName evidence="1">Uncharacterized protein</fullName>
    </submittedName>
</protein>
<reference evidence="1" key="2">
    <citation type="journal article" date="2015" name="Data Brief">
        <title>Shoot transcriptome of the giant reed, Arundo donax.</title>
        <authorList>
            <person name="Barrero R.A."/>
            <person name="Guerrero F.D."/>
            <person name="Moolhuijzen P."/>
            <person name="Goolsby J.A."/>
            <person name="Tidwell J."/>
            <person name="Bellgard S.E."/>
            <person name="Bellgard M.I."/>
        </authorList>
    </citation>
    <scope>NUCLEOTIDE SEQUENCE</scope>
    <source>
        <tissue evidence="1">Shoot tissue taken approximately 20 cm above the soil surface</tissue>
    </source>
</reference>
<dbReference type="AlphaFoldDB" id="A0A0A8Y0E1"/>
<proteinExistence type="predicted"/>
<reference evidence="1" key="1">
    <citation type="submission" date="2014-09" db="EMBL/GenBank/DDBJ databases">
        <authorList>
            <person name="Magalhaes I.L.F."/>
            <person name="Oliveira U."/>
            <person name="Santos F.R."/>
            <person name="Vidigal T.H.D.A."/>
            <person name="Brescovit A.D."/>
            <person name="Santos A.J."/>
        </authorList>
    </citation>
    <scope>NUCLEOTIDE SEQUENCE</scope>
    <source>
        <tissue evidence="1">Shoot tissue taken approximately 20 cm above the soil surface</tissue>
    </source>
</reference>
<accession>A0A0A8Y0E1</accession>
<sequence length="47" mass="5544">MYLILLVLFRCEKEGIIFLAFEYVVASACWVNISKFLVCTLVWTWNP</sequence>
<name>A0A0A8Y0E1_ARUDO</name>
<evidence type="ECO:0000313" key="1">
    <source>
        <dbReference type="EMBL" id="JAD18380.1"/>
    </source>
</evidence>
<dbReference type="EMBL" id="GBRH01279515">
    <property type="protein sequence ID" value="JAD18380.1"/>
    <property type="molecule type" value="Transcribed_RNA"/>
</dbReference>